<dbReference type="InterPro" id="IPR031778">
    <property type="entry name" value="Sortilin_N"/>
</dbReference>
<dbReference type="InterPro" id="IPR036278">
    <property type="entry name" value="Sialidase_sf"/>
</dbReference>
<dbReference type="PATRIC" id="fig|880071.3.peg.1674"/>
<dbReference type="InterPro" id="IPR015943">
    <property type="entry name" value="WD40/YVTN_repeat-like_dom_sf"/>
</dbReference>
<keyword evidence="1" id="KW-0677">Repeat</keyword>
<dbReference type="SUPFAM" id="SSF50939">
    <property type="entry name" value="Sialidases"/>
    <property type="match status" value="2"/>
</dbReference>
<dbReference type="InterPro" id="IPR002860">
    <property type="entry name" value="BNR_rpt"/>
</dbReference>
<gene>
    <name evidence="4" type="ordered locus">Fleli_1700</name>
</gene>
<dbReference type="eggNOG" id="COG4447">
    <property type="taxonomic scope" value="Bacteria"/>
</dbReference>
<organism evidence="4 5">
    <name type="scientific">Bernardetia litoralis (strain ATCC 23117 / DSM 6794 / NBRC 15988 / NCIMB 1366 / Fx l1 / Sio-4)</name>
    <name type="common">Flexibacter litoralis</name>
    <dbReference type="NCBI Taxonomy" id="880071"/>
    <lineage>
        <taxon>Bacteria</taxon>
        <taxon>Pseudomonadati</taxon>
        <taxon>Bacteroidota</taxon>
        <taxon>Cytophagia</taxon>
        <taxon>Cytophagales</taxon>
        <taxon>Bernardetiaceae</taxon>
        <taxon>Bernardetia</taxon>
    </lineage>
</organism>
<dbReference type="EMBL" id="CP003345">
    <property type="protein sequence ID" value="AFM04108.1"/>
    <property type="molecule type" value="Genomic_DNA"/>
</dbReference>
<dbReference type="AlphaFoldDB" id="I4AJH3"/>
<feature type="domain" description="Sortilin N-terminal" evidence="3">
    <location>
        <begin position="141"/>
        <end position="300"/>
    </location>
</feature>
<dbReference type="PANTHER" id="PTHR12106">
    <property type="entry name" value="SORTILIN RELATED"/>
    <property type="match status" value="1"/>
</dbReference>
<dbReference type="OrthoDB" id="9757809at2"/>
<keyword evidence="2" id="KW-0732">Signal</keyword>
<dbReference type="InterPro" id="IPR050310">
    <property type="entry name" value="VPS10-sortilin"/>
</dbReference>
<dbReference type="RefSeq" id="WP_014797563.1">
    <property type="nucleotide sequence ID" value="NC_018018.1"/>
</dbReference>
<feature type="chain" id="PRO_5003685773" evidence="2">
    <location>
        <begin position="21"/>
        <end position="982"/>
    </location>
</feature>
<feature type="signal peptide" evidence="2">
    <location>
        <begin position="1"/>
        <end position="20"/>
    </location>
</feature>
<dbReference type="HOGENOM" id="CLU_004847_0_0_10"/>
<keyword evidence="5" id="KW-1185">Reference proteome</keyword>
<protein>
    <submittedName>
        <fullName evidence="4">BNR/Asp-box repeat protein</fullName>
    </submittedName>
</protein>
<reference evidence="5" key="1">
    <citation type="submission" date="2012-06" db="EMBL/GenBank/DDBJ databases">
        <title>The complete genome of Flexibacter litoralis DSM 6794.</title>
        <authorList>
            <person name="Lucas S."/>
            <person name="Copeland A."/>
            <person name="Lapidus A."/>
            <person name="Glavina del Rio T."/>
            <person name="Dalin E."/>
            <person name="Tice H."/>
            <person name="Bruce D."/>
            <person name="Goodwin L."/>
            <person name="Pitluck S."/>
            <person name="Peters L."/>
            <person name="Ovchinnikova G."/>
            <person name="Lu M."/>
            <person name="Kyrpides N."/>
            <person name="Mavromatis K."/>
            <person name="Ivanova N."/>
            <person name="Brettin T."/>
            <person name="Detter J.C."/>
            <person name="Han C."/>
            <person name="Larimer F."/>
            <person name="Land M."/>
            <person name="Hauser L."/>
            <person name="Markowitz V."/>
            <person name="Cheng J.-F."/>
            <person name="Hugenholtz P."/>
            <person name="Woyke T."/>
            <person name="Wu D."/>
            <person name="Spring S."/>
            <person name="Lang E."/>
            <person name="Kopitz M."/>
            <person name="Brambilla E."/>
            <person name="Klenk H.-P."/>
            <person name="Eisen J.A."/>
        </authorList>
    </citation>
    <scope>NUCLEOTIDE SEQUENCE [LARGE SCALE GENOMIC DNA]</scope>
    <source>
        <strain evidence="5">ATCC 23117 / DSM 6794 / NBRC 15988 / NCIMB 1366 / Sio-4</strain>
    </source>
</reference>
<accession>I4AJH3</accession>
<evidence type="ECO:0000313" key="4">
    <source>
        <dbReference type="EMBL" id="AFM04108.1"/>
    </source>
</evidence>
<evidence type="ECO:0000256" key="1">
    <source>
        <dbReference type="ARBA" id="ARBA00022737"/>
    </source>
</evidence>
<dbReference type="Pfam" id="PF15902">
    <property type="entry name" value="Sortilin-Vps10"/>
    <property type="match status" value="1"/>
</dbReference>
<dbReference type="Pfam" id="PF15899">
    <property type="entry name" value="BNR_6"/>
    <property type="match status" value="1"/>
</dbReference>
<evidence type="ECO:0000259" key="3">
    <source>
        <dbReference type="Pfam" id="PF15902"/>
    </source>
</evidence>
<name>I4AJH3_BERLS</name>
<dbReference type="KEGG" id="fli:Fleli_1700"/>
<proteinExistence type="predicted"/>
<dbReference type="Gene3D" id="2.130.10.10">
    <property type="entry name" value="YVTN repeat-like/Quinoprotein amine dehydrogenase"/>
    <property type="match status" value="4"/>
</dbReference>
<evidence type="ECO:0000313" key="5">
    <source>
        <dbReference type="Proteomes" id="UP000006054"/>
    </source>
</evidence>
<dbReference type="CDD" id="cd15482">
    <property type="entry name" value="Sialidase_non-viral"/>
    <property type="match status" value="2"/>
</dbReference>
<sequence precursor="true">MKRYFLTFLTTALFTSSVIAQDIQLEFTKTENRINSQNESIKKLEDSWLKNVPIKSIGPTIMSGRVADIEVNPNNPTEFLAAFASGGLWYTNTNGTSFTPLFQNQRVMSIGDIAVNWENSTIWVGTGEKNSSRSSYSGDGVYVSYNMGKTWEHKSDTELNESQHIGRIILHPTDKNTLWVAALGHLYSKNKERGVYKTTDGGKTWKKTLFVDENTGAVDLIIDPKNPNILYTATWQRHRAAWDFEEAGIGSGIYRSDDAGENWTKLTTKESGFLVSEGIGRIGLTISKANPDWIYACLDNQDRKPKAKETNKTQKTKLSGEALLTMTKEQFLKIPDAELTEYLRKNRFPKKYNTTFVKTQIKEGKIQPKALVEFLGDANSRLFDTPVKGLEVYLSKDKGKTWQKTHEGSIDEVVYSYGYYFGEIRVSQINPKKLYVLGVPLITSDDGGKNWKSINKDNVHADHQALWLNPKKDGHLINGNDGGINITYNDGKTWSKQNSIPVGQFYSVATDRAEPYNVYGGLQDNGVWTASHEYEYSNSWQEEGNYPYKRLLGGDGMQVEIDFRDNNTVYTCYQFGNCFKIDKTTSERNYITPSHELGQKPFRFNWQTPLHLSKHQENILYMGSNYVHRSFDQGKTWETISEDLTRGKNSKGAKNGDVAYNTLTSIDESALRFGLLYVGSDDGMVHVSKDAGFSWENISQNYLKEFPKYKNFWVSRVIASQHKMERVYITLNGYRFDNFESIIFVSNDFGKTWTQIGKDLPLESVNVIREDSKTENLLFVGTDHNLYASLDAGISFMPLGKDFPRVAVHDLSVQPVANHLVVGTHGRSLFVIDIAPLQSLSATKNTEKSFFLQKDKVKYNKNWGRNYWSKWAGNYEPNEEDKQFIFFAPKKSNAEIRILDKNNMILHSEKLEANKGLNYWNYDLTINEEAAKKISKSLSTKAKTFIISKSDNEKYYLPISSYKIVLIENGKTTELPFEIVEK</sequence>
<dbReference type="PANTHER" id="PTHR12106:SF27">
    <property type="entry name" value="SORTILIN-RELATED RECEPTOR"/>
    <property type="match status" value="1"/>
</dbReference>
<evidence type="ECO:0000256" key="2">
    <source>
        <dbReference type="SAM" id="SignalP"/>
    </source>
</evidence>
<dbReference type="STRING" id="880071.Fleli_1700"/>
<dbReference type="Proteomes" id="UP000006054">
    <property type="component" value="Chromosome"/>
</dbReference>